<proteinExistence type="predicted"/>
<dbReference type="EMBL" id="JACHDB010000001">
    <property type="protein sequence ID" value="MBB5433032.1"/>
    <property type="molecule type" value="Genomic_DNA"/>
</dbReference>
<feature type="compositionally biased region" description="Low complexity" evidence="1">
    <location>
        <begin position="124"/>
        <end position="133"/>
    </location>
</feature>
<organism evidence="3 4">
    <name type="scientific">Nocardiopsis composta</name>
    <dbReference type="NCBI Taxonomy" id="157465"/>
    <lineage>
        <taxon>Bacteria</taxon>
        <taxon>Bacillati</taxon>
        <taxon>Actinomycetota</taxon>
        <taxon>Actinomycetes</taxon>
        <taxon>Streptosporangiales</taxon>
        <taxon>Nocardiopsidaceae</taxon>
        <taxon>Nocardiopsis</taxon>
    </lineage>
</organism>
<comment type="caution">
    <text evidence="3">The sequence shown here is derived from an EMBL/GenBank/DDBJ whole genome shotgun (WGS) entry which is preliminary data.</text>
</comment>
<keyword evidence="2" id="KW-0472">Membrane</keyword>
<evidence type="ECO:0000313" key="4">
    <source>
        <dbReference type="Proteomes" id="UP000572635"/>
    </source>
</evidence>
<feature type="region of interest" description="Disordered" evidence="1">
    <location>
        <begin position="1"/>
        <end position="20"/>
    </location>
</feature>
<evidence type="ECO:0000256" key="2">
    <source>
        <dbReference type="SAM" id="Phobius"/>
    </source>
</evidence>
<feature type="transmembrane region" description="Helical" evidence="2">
    <location>
        <begin position="88"/>
        <end position="109"/>
    </location>
</feature>
<keyword evidence="2" id="KW-1133">Transmembrane helix</keyword>
<name>A0A7W8VE83_9ACTN</name>
<evidence type="ECO:0000313" key="3">
    <source>
        <dbReference type="EMBL" id="MBB5433032.1"/>
    </source>
</evidence>
<dbReference type="AlphaFoldDB" id="A0A7W8VE83"/>
<sequence length="295" mass="29390">MPDGAVPVEEEPYFPDDAGAATQNMAAVGSDDATQAVPRVSDEFGGRPMFRDEAPPGETSATAEIDLSGLDDFDDEPPGRRGGTGTKVLIGVGFVALLAAGGGGAFLLATGGGDQEAGLSSDGTATPPEAPAALESGGLFPESLSVEGTDYELALVDDTEDCATVGQGSYGEVLTENGCRQVIRATYVDADGAVAVTAGVAAMDSAEQATAALEAQDLGANQWFAGLKGKDGSGAELMDRSAGQGSGGQWGPYLLFSLTANSDGSAPGEGGPDLEEIGGGFVDTTLNALAEQTAG</sequence>
<gene>
    <name evidence="3" type="ORF">HDA36_003116</name>
</gene>
<keyword evidence="2" id="KW-0812">Transmembrane</keyword>
<accession>A0A7W8VE83</accession>
<protein>
    <submittedName>
        <fullName evidence="3">Uncharacterized protein</fullName>
    </submittedName>
</protein>
<reference evidence="3 4" key="1">
    <citation type="submission" date="2020-08" db="EMBL/GenBank/DDBJ databases">
        <title>Sequencing the genomes of 1000 actinobacteria strains.</title>
        <authorList>
            <person name="Klenk H.-P."/>
        </authorList>
    </citation>
    <scope>NUCLEOTIDE SEQUENCE [LARGE SCALE GENOMIC DNA]</scope>
    <source>
        <strain evidence="3 4">DSM 44551</strain>
    </source>
</reference>
<keyword evidence="4" id="KW-1185">Reference proteome</keyword>
<feature type="compositionally biased region" description="Basic and acidic residues" evidence="1">
    <location>
        <begin position="41"/>
        <end position="54"/>
    </location>
</feature>
<dbReference type="Proteomes" id="UP000572635">
    <property type="component" value="Unassembled WGS sequence"/>
</dbReference>
<feature type="region of interest" description="Disordered" evidence="1">
    <location>
        <begin position="115"/>
        <end position="137"/>
    </location>
</feature>
<evidence type="ECO:0000256" key="1">
    <source>
        <dbReference type="SAM" id="MobiDB-lite"/>
    </source>
</evidence>
<feature type="region of interest" description="Disordered" evidence="1">
    <location>
        <begin position="41"/>
        <end position="84"/>
    </location>
</feature>